<feature type="transmembrane region" description="Helical" evidence="2">
    <location>
        <begin position="203"/>
        <end position="223"/>
    </location>
</feature>
<dbReference type="OrthoDB" id="7182479at2"/>
<evidence type="ECO:0000256" key="1">
    <source>
        <dbReference type="SAM" id="MobiDB-lite"/>
    </source>
</evidence>
<feature type="region of interest" description="Disordered" evidence="1">
    <location>
        <begin position="172"/>
        <end position="198"/>
    </location>
</feature>
<comment type="caution">
    <text evidence="4">The sequence shown here is derived from an EMBL/GenBank/DDBJ whole genome shotgun (WGS) entry which is preliminary data.</text>
</comment>
<sequence length="610" mass="65504">MKLKLDIDKDQGESEAAWFKYAPPTGNTMYSMPIVGTSAKLYFSDETCNEPLVSGCVRNNGSSCEKTADTTKRYFGTEHGSEVEMTPSALNIKGGSKSPISISIDDNVGITITSPKKLNLSADSEIIMKTPKNVKINGVSQINAQKTNTESGFSLETDLHFLSEKVIKNGSSSESYEDFDDEPEAGKKPGPEKPKEKKKGFSWGKLALAAVATVAIVASIFTFGATATVAAIALGAIAASAAVGAYNGAKNSIDSQKSANKEVDYLEVVKSGFRGAVTGATDMVKTELCSAADWTAQTFLGTVSLLNEASKYLPFTRNNTSYQISADQTSQMLNNASNYVHQFFKDLAPYKNAYEYGEYVLNVATIANGIKSIGNISQKGMGGISIGNMQIANTNMVVPVLSYSGEAIVGVKEAASIAIAGGSIYNMSNSNSGAGDKSLNEDLIDDDKGGGGKTKVNYGEQFTKGKNGRKELKPEIEYTDSNGYTYETDASGNIVHAHTDNLAIGKGKRNPYAQRKVGGKDRLPTDDGGHLFGNQFKGSGDIDNLLPQDAKINRSSGEWYNMEREWAKAKANKSTVKVDIVPQFNGSSRPTRYIVKYWIDGKKTIKIIDN</sequence>
<evidence type="ECO:0000313" key="5">
    <source>
        <dbReference type="Proteomes" id="UP000220840"/>
    </source>
</evidence>
<dbReference type="AlphaFoldDB" id="A0A2A7MI77"/>
<dbReference type="STRING" id="137838.GCA_001458595_02831"/>
<proteinExistence type="predicted"/>
<feature type="compositionally biased region" description="Basic and acidic residues" evidence="1">
    <location>
        <begin position="184"/>
        <end position="195"/>
    </location>
</feature>
<feature type="domain" description="Type VII secretion system protein EssD-like" evidence="3">
    <location>
        <begin position="480"/>
        <end position="600"/>
    </location>
</feature>
<keyword evidence="2" id="KW-1133">Transmembrane helix</keyword>
<gene>
    <name evidence="4" type="ORF">CQ394_06815</name>
</gene>
<keyword evidence="5" id="KW-1185">Reference proteome</keyword>
<feature type="transmembrane region" description="Helical" evidence="2">
    <location>
        <begin position="229"/>
        <end position="249"/>
    </location>
</feature>
<name>A0A2A7MI77_9CLOT</name>
<dbReference type="EMBL" id="PDCJ01000001">
    <property type="protein sequence ID" value="PEG31415.1"/>
    <property type="molecule type" value="Genomic_DNA"/>
</dbReference>
<dbReference type="Pfam" id="PF13930">
    <property type="entry name" value="Endonuclea_NS_2"/>
    <property type="match status" value="1"/>
</dbReference>
<keyword evidence="2" id="KW-0472">Membrane</keyword>
<dbReference type="Proteomes" id="UP000220840">
    <property type="component" value="Unassembled WGS sequence"/>
</dbReference>
<reference evidence="4 5" key="1">
    <citation type="submission" date="2017-10" db="EMBL/GenBank/DDBJ databases">
        <title>Effective Description of Clostridium neonatale sp. nov. linked to necrotizing enterocolitis in neonates and a clarification of species assignable to the genus Clostridium (Prazmowski 1880) emend. Lawson and Rainey 2016.</title>
        <authorList>
            <person name="Bernard K."/>
            <person name="Burdz T."/>
            <person name="Wiebe D."/>
            <person name="Balcewich B."/>
            <person name="Alfa M."/>
            <person name="Bernier A.-M."/>
        </authorList>
    </citation>
    <scope>NUCLEOTIDE SEQUENCE [LARGE SCALE GENOMIC DNA]</scope>
    <source>
        <strain evidence="4 5">LCDC99A005</strain>
    </source>
</reference>
<dbReference type="RefSeq" id="WP_083498805.1">
    <property type="nucleotide sequence ID" value="NZ_LN890328.1"/>
</dbReference>
<evidence type="ECO:0000256" key="2">
    <source>
        <dbReference type="SAM" id="Phobius"/>
    </source>
</evidence>
<evidence type="ECO:0000313" key="4">
    <source>
        <dbReference type="EMBL" id="PEG31415.1"/>
    </source>
</evidence>
<evidence type="ECO:0000259" key="3">
    <source>
        <dbReference type="Pfam" id="PF13930"/>
    </source>
</evidence>
<keyword evidence="2" id="KW-0812">Transmembrane</keyword>
<protein>
    <recommendedName>
        <fullName evidence="3">Type VII secretion system protein EssD-like domain-containing protein</fullName>
    </recommendedName>
</protein>
<dbReference type="InterPro" id="IPR044927">
    <property type="entry name" value="Endonuclea_NS_2"/>
</dbReference>
<accession>A0A2A7MI77</accession>
<organism evidence="4 5">
    <name type="scientific">Clostridium neonatale</name>
    <dbReference type="NCBI Taxonomy" id="137838"/>
    <lineage>
        <taxon>Bacteria</taxon>
        <taxon>Bacillati</taxon>
        <taxon>Bacillota</taxon>
        <taxon>Clostridia</taxon>
        <taxon>Eubacteriales</taxon>
        <taxon>Clostridiaceae</taxon>
        <taxon>Clostridium</taxon>
    </lineage>
</organism>